<dbReference type="EMBL" id="JAMTCS010000002">
    <property type="protein sequence ID" value="MCP2263642.1"/>
    <property type="molecule type" value="Genomic_DNA"/>
</dbReference>
<gene>
    <name evidence="5" type="ORF">APR03_000973</name>
</gene>
<keyword evidence="2" id="KW-0472">Membrane</keyword>
<dbReference type="RefSeq" id="WP_253833310.1">
    <property type="nucleotide sequence ID" value="NZ_JAMTCS010000002.1"/>
</dbReference>
<feature type="domain" description="YqeB PH" evidence="4">
    <location>
        <begin position="4"/>
        <end position="158"/>
    </location>
</feature>
<keyword evidence="2" id="KW-1133">Transmembrane helix</keyword>
<reference evidence="5" key="1">
    <citation type="submission" date="2022-06" db="EMBL/GenBank/DDBJ databases">
        <title>Genomic Encyclopedia of Archaeal and Bacterial Type Strains, Phase II (KMG-II): from individual species to whole genera.</title>
        <authorList>
            <person name="Goeker M."/>
        </authorList>
    </citation>
    <scope>NUCLEOTIDE SEQUENCE</scope>
    <source>
        <strain evidence="5">DSM 26652</strain>
    </source>
</reference>
<proteinExistence type="predicted"/>
<keyword evidence="6" id="KW-1185">Reference proteome</keyword>
<dbReference type="InterPro" id="IPR056411">
    <property type="entry name" value="CysS_C"/>
</dbReference>
<sequence length="240" mass="25558">MTSTQVRQPAALPVLIGVGTLAVGLVLGWFAPALARGLADVIGATPLPVPGVVRLVGTLELPWTLGILGGLGLLGGAFLAVVVVGEAPVLTVAGDHLEHEQEERAVWVERSDVGAAFRDGNDLVLLRPGGGLRARLDVDTLSGARVRDALTAHHWPWSEGDPHEGEFERWIDGRPGLTAGENEVLRRRLAERKDAAARRRADEELDALGLVARVRDDRLQVRRSASATGRATEGARGTDR</sequence>
<dbReference type="Pfam" id="PF23494">
    <property type="entry name" value="bPH_10"/>
    <property type="match status" value="1"/>
</dbReference>
<evidence type="ECO:0000259" key="3">
    <source>
        <dbReference type="Pfam" id="PF23493"/>
    </source>
</evidence>
<organism evidence="5 6">
    <name type="scientific">Promicromonospora thailandica</name>
    <dbReference type="NCBI Taxonomy" id="765201"/>
    <lineage>
        <taxon>Bacteria</taxon>
        <taxon>Bacillati</taxon>
        <taxon>Actinomycetota</taxon>
        <taxon>Actinomycetes</taxon>
        <taxon>Micrococcales</taxon>
        <taxon>Promicromonosporaceae</taxon>
        <taxon>Promicromonospora</taxon>
    </lineage>
</organism>
<dbReference type="InterPro" id="IPR057798">
    <property type="entry name" value="PH_YqeB"/>
</dbReference>
<comment type="caution">
    <text evidence="5">The sequence shown here is derived from an EMBL/GenBank/DDBJ whole genome shotgun (WGS) entry which is preliminary data.</text>
</comment>
<evidence type="ECO:0000313" key="6">
    <source>
        <dbReference type="Proteomes" id="UP001139493"/>
    </source>
</evidence>
<evidence type="ECO:0000259" key="4">
    <source>
        <dbReference type="Pfam" id="PF23494"/>
    </source>
</evidence>
<dbReference type="Pfam" id="PF23493">
    <property type="entry name" value="CysS_C"/>
    <property type="match status" value="1"/>
</dbReference>
<protein>
    <submittedName>
        <fullName evidence="5">Uncharacterized protein</fullName>
    </submittedName>
</protein>
<dbReference type="Proteomes" id="UP001139493">
    <property type="component" value="Unassembled WGS sequence"/>
</dbReference>
<name>A0A9X2JUM8_9MICO</name>
<feature type="region of interest" description="Disordered" evidence="1">
    <location>
        <begin position="221"/>
        <end position="240"/>
    </location>
</feature>
<feature type="domain" description="Cysteinyl-tRNA ligase anticodon binding" evidence="3">
    <location>
        <begin position="174"/>
        <end position="222"/>
    </location>
</feature>
<evidence type="ECO:0000256" key="1">
    <source>
        <dbReference type="SAM" id="MobiDB-lite"/>
    </source>
</evidence>
<accession>A0A9X2JUM8</accession>
<dbReference type="AlphaFoldDB" id="A0A9X2JUM8"/>
<evidence type="ECO:0000256" key="2">
    <source>
        <dbReference type="SAM" id="Phobius"/>
    </source>
</evidence>
<keyword evidence="2" id="KW-0812">Transmembrane</keyword>
<evidence type="ECO:0000313" key="5">
    <source>
        <dbReference type="EMBL" id="MCP2263642.1"/>
    </source>
</evidence>
<feature type="transmembrane region" description="Helical" evidence="2">
    <location>
        <begin position="63"/>
        <end position="84"/>
    </location>
</feature>
<feature type="transmembrane region" description="Helical" evidence="2">
    <location>
        <begin position="12"/>
        <end position="31"/>
    </location>
</feature>